<accession>A0A401YTZ6</accession>
<organism evidence="2 3">
    <name type="scientific">Embleya hyalina</name>
    <dbReference type="NCBI Taxonomy" id="516124"/>
    <lineage>
        <taxon>Bacteria</taxon>
        <taxon>Bacillati</taxon>
        <taxon>Actinomycetota</taxon>
        <taxon>Actinomycetes</taxon>
        <taxon>Kitasatosporales</taxon>
        <taxon>Streptomycetaceae</taxon>
        <taxon>Embleya</taxon>
    </lineage>
</organism>
<feature type="region of interest" description="Disordered" evidence="1">
    <location>
        <begin position="239"/>
        <end position="292"/>
    </location>
</feature>
<sequence>MTERGAIEDWDTLLGWMRALVSDDEVAHRRALDRYLLVTRDMREAREAYDAIVLRVPRSVSAEEGAWRRFRDAWLLTPGAALLADSPPPAEVPDWGGLPYALTYLEWEARFPAEWTRHAKVWSTKQRLIRLLAVPGHHGPARARLLDLVELVVYRRHRCKDRDYSRIARVIDGDDLRARLEKARVSGESWTRDQAGHVLWLLRNPQVPINRTNWFRWLSAKAGAVDPLDIAAEGFIGHPERSEQHEPPERPGHSEDPGHPDAPPSNAPSDPPPNPPDTPPNPPPATPPPTHS</sequence>
<evidence type="ECO:0000313" key="3">
    <source>
        <dbReference type="Proteomes" id="UP000286931"/>
    </source>
</evidence>
<dbReference type="OrthoDB" id="3830751at2"/>
<evidence type="ECO:0000256" key="1">
    <source>
        <dbReference type="SAM" id="MobiDB-lite"/>
    </source>
</evidence>
<dbReference type="EMBL" id="BIFH01000026">
    <property type="protein sequence ID" value="GCD98061.1"/>
    <property type="molecule type" value="Genomic_DNA"/>
</dbReference>
<name>A0A401YTZ6_9ACTN</name>
<protein>
    <submittedName>
        <fullName evidence="2">Uncharacterized protein</fullName>
    </submittedName>
</protein>
<gene>
    <name evidence="2" type="ORF">EHYA_05761</name>
</gene>
<comment type="caution">
    <text evidence="2">The sequence shown here is derived from an EMBL/GenBank/DDBJ whole genome shotgun (WGS) entry which is preliminary data.</text>
</comment>
<evidence type="ECO:0000313" key="2">
    <source>
        <dbReference type="EMBL" id="GCD98061.1"/>
    </source>
</evidence>
<dbReference type="RefSeq" id="WP_126639994.1">
    <property type="nucleotide sequence ID" value="NZ_BIFH01000026.1"/>
</dbReference>
<reference evidence="2 3" key="1">
    <citation type="submission" date="2018-12" db="EMBL/GenBank/DDBJ databases">
        <title>Draft genome sequence of Embleya hyalina NBRC 13850T.</title>
        <authorList>
            <person name="Komaki H."/>
            <person name="Hosoyama A."/>
            <person name="Kimura A."/>
            <person name="Ichikawa N."/>
            <person name="Tamura T."/>
        </authorList>
    </citation>
    <scope>NUCLEOTIDE SEQUENCE [LARGE SCALE GENOMIC DNA]</scope>
    <source>
        <strain evidence="2 3">NBRC 13850</strain>
    </source>
</reference>
<dbReference type="Proteomes" id="UP000286931">
    <property type="component" value="Unassembled WGS sequence"/>
</dbReference>
<feature type="compositionally biased region" description="Pro residues" evidence="1">
    <location>
        <begin position="260"/>
        <end position="292"/>
    </location>
</feature>
<keyword evidence="3" id="KW-1185">Reference proteome</keyword>
<proteinExistence type="predicted"/>
<feature type="compositionally biased region" description="Basic and acidic residues" evidence="1">
    <location>
        <begin position="239"/>
        <end position="259"/>
    </location>
</feature>
<dbReference type="AlphaFoldDB" id="A0A401YTZ6"/>